<dbReference type="eggNOG" id="COG2197">
    <property type="taxonomic scope" value="Bacteria"/>
</dbReference>
<dbReference type="Pfam" id="PF00196">
    <property type="entry name" value="GerE"/>
    <property type="match status" value="1"/>
</dbReference>
<reference evidence="7 8" key="1">
    <citation type="journal article" date="2010" name="J. Bacteriol.">
        <title>Complete genome sequence of Enterobacter cloacae subsp. cloacae type strain ATCC 13047.</title>
        <authorList>
            <person name="Ren Y."/>
            <person name="Ren Y."/>
            <person name="Zhou Z."/>
            <person name="Guo X."/>
            <person name="Li Y."/>
            <person name="Feng L."/>
            <person name="Wang L."/>
        </authorList>
    </citation>
    <scope>NUCLEOTIDE SEQUENCE [LARGE SCALE GENOMIC DNA]</scope>
    <source>
        <strain evidence="8">ATCC 13047 / DSM 30054 / NBRC 13535 / NCTC 10005 / WDCM 00083 / NCDC 279-56</strain>
    </source>
</reference>
<dbReference type="SUPFAM" id="SSF52172">
    <property type="entry name" value="CheY-like"/>
    <property type="match status" value="1"/>
</dbReference>
<dbReference type="InterPro" id="IPR011006">
    <property type="entry name" value="CheY-like_superfamily"/>
</dbReference>
<keyword evidence="8" id="KW-1185">Reference proteome</keyword>
<dbReference type="Pfam" id="PF00072">
    <property type="entry name" value="Response_reg"/>
    <property type="match status" value="1"/>
</dbReference>
<sequence length="235" mass="26359">MKGLIRRIIMDIKIVIAEESSLIRRGLSSMMQSLSLPAVGMDQRCVLIGEAAASAELQSLLGQHNPDIAILGYSLTTSLSRPPLGGMDGLKLLRWLKQTYPALNIILLSPYANATLIRQALKEGVRAYLSRDINEKTLSQAITTVLKGEIYIENQLVNMLFRHEKTDVEKLSPREIDVLRLICKGLNLKEIAQFMHLSIKTVSAHKVRAMEKLDVQNDCQLYSLIIKNQMFEIGM</sequence>
<dbReference type="PRINTS" id="PR00038">
    <property type="entry name" value="HTHLUXR"/>
</dbReference>
<dbReference type="SMART" id="SM00448">
    <property type="entry name" value="REC"/>
    <property type="match status" value="1"/>
</dbReference>
<evidence type="ECO:0000313" key="8">
    <source>
        <dbReference type="Proteomes" id="UP000002363"/>
    </source>
</evidence>
<feature type="domain" description="HTH luxR-type" evidence="5">
    <location>
        <begin position="164"/>
        <end position="229"/>
    </location>
</feature>
<name>A0A0H3CQN0_ENTCC</name>
<dbReference type="InterPro" id="IPR001789">
    <property type="entry name" value="Sig_transdc_resp-reg_receiver"/>
</dbReference>
<evidence type="ECO:0000259" key="6">
    <source>
        <dbReference type="PROSITE" id="PS50110"/>
    </source>
</evidence>
<evidence type="ECO:0000256" key="1">
    <source>
        <dbReference type="ARBA" id="ARBA00022553"/>
    </source>
</evidence>
<dbReference type="KEGG" id="enc:ECL_04395"/>
<comment type="caution">
    <text evidence="4">Lacks conserved residue(s) required for the propagation of feature annotation.</text>
</comment>
<dbReference type="CDD" id="cd06170">
    <property type="entry name" value="LuxR_C_like"/>
    <property type="match status" value="1"/>
</dbReference>
<dbReference type="Proteomes" id="UP000002363">
    <property type="component" value="Chromosome"/>
</dbReference>
<dbReference type="PROSITE" id="PS50110">
    <property type="entry name" value="RESPONSE_REGULATORY"/>
    <property type="match status" value="1"/>
</dbReference>
<dbReference type="PANTHER" id="PTHR43214">
    <property type="entry name" value="TWO-COMPONENT RESPONSE REGULATOR"/>
    <property type="match status" value="1"/>
</dbReference>
<keyword evidence="2" id="KW-0902">Two-component regulatory system</keyword>
<dbReference type="EMBL" id="CP001918">
    <property type="protein sequence ID" value="ADF63924.1"/>
    <property type="molecule type" value="Genomic_DNA"/>
</dbReference>
<feature type="domain" description="Response regulatory" evidence="6">
    <location>
        <begin position="13"/>
        <end position="146"/>
    </location>
</feature>
<evidence type="ECO:0000256" key="2">
    <source>
        <dbReference type="ARBA" id="ARBA00023012"/>
    </source>
</evidence>
<dbReference type="PANTHER" id="PTHR43214:SF17">
    <property type="entry name" value="TRANSCRIPTIONAL REGULATORY PROTEIN RCSB"/>
    <property type="match status" value="1"/>
</dbReference>
<dbReference type="SMART" id="SM00421">
    <property type="entry name" value="HTH_LUXR"/>
    <property type="match status" value="1"/>
</dbReference>
<dbReference type="InterPro" id="IPR039420">
    <property type="entry name" value="WalR-like"/>
</dbReference>
<dbReference type="PATRIC" id="fig|716541.4.peg.4551"/>
<evidence type="ECO:0000313" key="7">
    <source>
        <dbReference type="EMBL" id="ADF63924.1"/>
    </source>
</evidence>
<dbReference type="EnsemblBacteria" id="ADF63924">
    <property type="protein sequence ID" value="ADF63924"/>
    <property type="gene ID" value="ECL_04395"/>
</dbReference>
<keyword evidence="1" id="KW-0597">Phosphoprotein</keyword>
<dbReference type="CDD" id="cd17535">
    <property type="entry name" value="REC_NarL-like"/>
    <property type="match status" value="1"/>
</dbReference>
<dbReference type="Gene3D" id="3.40.50.2300">
    <property type="match status" value="1"/>
</dbReference>
<dbReference type="STRING" id="716541.ECL_04395"/>
<dbReference type="SUPFAM" id="SSF46894">
    <property type="entry name" value="C-terminal effector domain of the bipartite response regulators"/>
    <property type="match status" value="1"/>
</dbReference>
<dbReference type="InterPro" id="IPR058245">
    <property type="entry name" value="NreC/VraR/RcsB-like_REC"/>
</dbReference>
<dbReference type="GO" id="GO:0006355">
    <property type="term" value="P:regulation of DNA-templated transcription"/>
    <property type="evidence" value="ECO:0007669"/>
    <property type="project" value="InterPro"/>
</dbReference>
<dbReference type="PROSITE" id="PS50043">
    <property type="entry name" value="HTH_LUXR_2"/>
    <property type="match status" value="1"/>
</dbReference>
<protein>
    <recommendedName>
        <fullName evidence="9">DNA-binding response regulator</fullName>
    </recommendedName>
</protein>
<evidence type="ECO:0008006" key="9">
    <source>
        <dbReference type="Google" id="ProtNLM"/>
    </source>
</evidence>
<evidence type="ECO:0000256" key="4">
    <source>
        <dbReference type="PROSITE-ProRule" id="PRU00169"/>
    </source>
</evidence>
<dbReference type="GO" id="GO:0003677">
    <property type="term" value="F:DNA binding"/>
    <property type="evidence" value="ECO:0007669"/>
    <property type="project" value="UniProtKB-KW"/>
</dbReference>
<accession>A0A0H3CQN0</accession>
<proteinExistence type="predicted"/>
<dbReference type="InterPro" id="IPR000792">
    <property type="entry name" value="Tscrpt_reg_LuxR_C"/>
</dbReference>
<evidence type="ECO:0000256" key="3">
    <source>
        <dbReference type="ARBA" id="ARBA00023125"/>
    </source>
</evidence>
<evidence type="ECO:0000259" key="5">
    <source>
        <dbReference type="PROSITE" id="PS50043"/>
    </source>
</evidence>
<dbReference type="AlphaFoldDB" id="A0A0H3CQN0"/>
<organism evidence="7 8">
    <name type="scientific">Enterobacter cloacae subsp. cloacae (strain ATCC 13047 / DSM 30054 / NBRC 13535 / NCTC 10005 / WDCM 00083 / NCDC 279-56)</name>
    <dbReference type="NCBI Taxonomy" id="716541"/>
    <lineage>
        <taxon>Bacteria</taxon>
        <taxon>Pseudomonadati</taxon>
        <taxon>Pseudomonadota</taxon>
        <taxon>Gammaproteobacteria</taxon>
        <taxon>Enterobacterales</taxon>
        <taxon>Enterobacteriaceae</taxon>
        <taxon>Enterobacter</taxon>
        <taxon>Enterobacter cloacae complex</taxon>
    </lineage>
</organism>
<gene>
    <name evidence="7" type="ordered locus">ECL_04395</name>
</gene>
<dbReference type="InterPro" id="IPR016032">
    <property type="entry name" value="Sig_transdc_resp-reg_C-effctor"/>
</dbReference>
<dbReference type="HOGENOM" id="CLU_000445_90_1_6"/>
<dbReference type="OrthoDB" id="9780593at2"/>
<keyword evidence="3" id="KW-0238">DNA-binding</keyword>
<dbReference type="GO" id="GO:0000160">
    <property type="term" value="P:phosphorelay signal transduction system"/>
    <property type="evidence" value="ECO:0007669"/>
    <property type="project" value="InterPro"/>
</dbReference>